<dbReference type="PANTHER" id="PTHR21312">
    <property type="entry name" value="SERINE PROTEASE INHIBITOR"/>
    <property type="match status" value="1"/>
</dbReference>
<name>A0A9Q1DTU6_CONCO</name>
<keyword evidence="3" id="KW-0646">Protease inhibitor</keyword>
<keyword evidence="6" id="KW-0732">Signal</keyword>
<evidence type="ECO:0000259" key="7">
    <source>
        <dbReference type="PROSITE" id="PS51465"/>
    </source>
</evidence>
<dbReference type="SUPFAM" id="SSF100895">
    <property type="entry name" value="Kazal-type serine protease inhibitors"/>
    <property type="match status" value="1"/>
</dbReference>
<dbReference type="PROSITE" id="PS00282">
    <property type="entry name" value="KAZAL_1"/>
    <property type="match status" value="1"/>
</dbReference>
<dbReference type="GO" id="GO:0005576">
    <property type="term" value="C:extracellular region"/>
    <property type="evidence" value="ECO:0007669"/>
    <property type="project" value="UniProtKB-SubCell"/>
</dbReference>
<feature type="chain" id="PRO_5040124038" description="Kazal-like domain-containing protein" evidence="6">
    <location>
        <begin position="25"/>
        <end position="82"/>
    </location>
</feature>
<evidence type="ECO:0000256" key="2">
    <source>
        <dbReference type="ARBA" id="ARBA00022525"/>
    </source>
</evidence>
<dbReference type="InterPro" id="IPR002350">
    <property type="entry name" value="Kazal_dom"/>
</dbReference>
<dbReference type="Gene3D" id="3.30.60.30">
    <property type="match status" value="1"/>
</dbReference>
<dbReference type="PROSITE" id="PS51465">
    <property type="entry name" value="KAZAL_2"/>
    <property type="match status" value="1"/>
</dbReference>
<dbReference type="PANTHER" id="PTHR21312:SF28">
    <property type="entry name" value="OVOINHIBITOR-RELATED"/>
    <property type="match status" value="1"/>
</dbReference>
<keyword evidence="4" id="KW-0722">Serine protease inhibitor</keyword>
<feature type="domain" description="Kazal-like" evidence="7">
    <location>
        <begin position="27"/>
        <end position="82"/>
    </location>
</feature>
<dbReference type="AlphaFoldDB" id="A0A9Q1DTU6"/>
<keyword evidence="2" id="KW-0964">Secreted</keyword>
<evidence type="ECO:0000313" key="8">
    <source>
        <dbReference type="EMBL" id="KAJ8281747.1"/>
    </source>
</evidence>
<reference evidence="8" key="1">
    <citation type="journal article" date="2023" name="Science">
        <title>Genome structures resolve the early diversification of teleost fishes.</title>
        <authorList>
            <person name="Parey E."/>
            <person name="Louis A."/>
            <person name="Montfort J."/>
            <person name="Bouchez O."/>
            <person name="Roques C."/>
            <person name="Iampietro C."/>
            <person name="Lluch J."/>
            <person name="Castinel A."/>
            <person name="Donnadieu C."/>
            <person name="Desvignes T."/>
            <person name="Floi Bucao C."/>
            <person name="Jouanno E."/>
            <person name="Wen M."/>
            <person name="Mejri S."/>
            <person name="Dirks R."/>
            <person name="Jansen H."/>
            <person name="Henkel C."/>
            <person name="Chen W.J."/>
            <person name="Zahm M."/>
            <person name="Cabau C."/>
            <person name="Klopp C."/>
            <person name="Thompson A.W."/>
            <person name="Robinson-Rechavi M."/>
            <person name="Braasch I."/>
            <person name="Lecointre G."/>
            <person name="Bobe J."/>
            <person name="Postlethwait J.H."/>
            <person name="Berthelot C."/>
            <person name="Roest Crollius H."/>
            <person name="Guiguen Y."/>
        </authorList>
    </citation>
    <scope>NUCLEOTIDE SEQUENCE</scope>
    <source>
        <strain evidence="8">Concon-B</strain>
    </source>
</reference>
<evidence type="ECO:0000256" key="6">
    <source>
        <dbReference type="SAM" id="SignalP"/>
    </source>
</evidence>
<dbReference type="PRINTS" id="PR00290">
    <property type="entry name" value="KAZALINHBTR"/>
</dbReference>
<dbReference type="InterPro" id="IPR036058">
    <property type="entry name" value="Kazal_dom_sf"/>
</dbReference>
<evidence type="ECO:0000256" key="3">
    <source>
        <dbReference type="ARBA" id="ARBA00022690"/>
    </source>
</evidence>
<evidence type="ECO:0000256" key="4">
    <source>
        <dbReference type="ARBA" id="ARBA00022900"/>
    </source>
</evidence>
<organism evidence="8 9">
    <name type="scientific">Conger conger</name>
    <name type="common">Conger eel</name>
    <name type="synonym">Muraena conger</name>
    <dbReference type="NCBI Taxonomy" id="82655"/>
    <lineage>
        <taxon>Eukaryota</taxon>
        <taxon>Metazoa</taxon>
        <taxon>Chordata</taxon>
        <taxon>Craniata</taxon>
        <taxon>Vertebrata</taxon>
        <taxon>Euteleostomi</taxon>
        <taxon>Actinopterygii</taxon>
        <taxon>Neopterygii</taxon>
        <taxon>Teleostei</taxon>
        <taxon>Anguilliformes</taxon>
        <taxon>Congridae</taxon>
        <taxon>Conger</taxon>
    </lineage>
</organism>
<dbReference type="OrthoDB" id="126772at2759"/>
<comment type="subcellular location">
    <subcellularLocation>
        <location evidence="1">Secreted</location>
    </subcellularLocation>
</comment>
<comment type="caution">
    <text evidence="8">The sequence shown here is derived from an EMBL/GenBank/DDBJ whole genome shotgun (WGS) entry which is preliminary data.</text>
</comment>
<gene>
    <name evidence="8" type="ORF">COCON_G00042660</name>
</gene>
<evidence type="ECO:0000256" key="1">
    <source>
        <dbReference type="ARBA" id="ARBA00004613"/>
    </source>
</evidence>
<dbReference type="Pfam" id="PF00050">
    <property type="entry name" value="Kazal_1"/>
    <property type="match status" value="1"/>
</dbReference>
<dbReference type="EMBL" id="JAFJMO010000003">
    <property type="protein sequence ID" value="KAJ8281747.1"/>
    <property type="molecule type" value="Genomic_DNA"/>
</dbReference>
<protein>
    <recommendedName>
        <fullName evidence="7">Kazal-like domain-containing protein</fullName>
    </recommendedName>
</protein>
<dbReference type="GO" id="GO:0004867">
    <property type="term" value="F:serine-type endopeptidase inhibitor activity"/>
    <property type="evidence" value="ECO:0007669"/>
    <property type="project" value="UniProtKB-KW"/>
</dbReference>
<dbReference type="SMART" id="SM00280">
    <property type="entry name" value="KAZAL"/>
    <property type="match status" value="1"/>
</dbReference>
<keyword evidence="5" id="KW-1015">Disulfide bond</keyword>
<dbReference type="InterPro" id="IPR001239">
    <property type="entry name" value="Prot_inh_Kazal-m"/>
</dbReference>
<evidence type="ECO:0000256" key="5">
    <source>
        <dbReference type="ARBA" id="ARBA00023157"/>
    </source>
</evidence>
<accession>A0A9Q1DTU6</accession>
<dbReference type="Proteomes" id="UP001152803">
    <property type="component" value="Unassembled WGS sequence"/>
</dbReference>
<evidence type="ECO:0000313" key="9">
    <source>
        <dbReference type="Proteomes" id="UP001152803"/>
    </source>
</evidence>
<keyword evidence="9" id="KW-1185">Reference proteome</keyword>
<feature type="signal peptide" evidence="6">
    <location>
        <begin position="1"/>
        <end position="24"/>
    </location>
</feature>
<sequence>MKLTILVGTLVLLSLSVLSVTGQGEPGPREAQCPERSKDGICTREYNPVCGTNENTYDNECALCYHNEIAKENVMVKRNGKC</sequence>
<proteinExistence type="predicted"/>